<organism evidence="4 5">
    <name type="scientific">Cellulomonas septica</name>
    <dbReference type="NCBI Taxonomy" id="285080"/>
    <lineage>
        <taxon>Bacteria</taxon>
        <taxon>Bacillati</taxon>
        <taxon>Actinomycetota</taxon>
        <taxon>Actinomycetes</taxon>
        <taxon>Micrococcales</taxon>
        <taxon>Cellulomonadaceae</taxon>
        <taxon>Cellulomonas</taxon>
    </lineage>
</organism>
<gene>
    <name evidence="4" type="ORF">HGA02_15675</name>
</gene>
<feature type="transmembrane region" description="Helical" evidence="2">
    <location>
        <begin position="100"/>
        <end position="117"/>
    </location>
</feature>
<evidence type="ECO:0000313" key="5">
    <source>
        <dbReference type="Proteomes" id="UP000777774"/>
    </source>
</evidence>
<accession>A0ABX1K2X7</accession>
<keyword evidence="5" id="KW-1185">Reference proteome</keyword>
<evidence type="ECO:0000313" key="4">
    <source>
        <dbReference type="EMBL" id="NKY40913.1"/>
    </source>
</evidence>
<dbReference type="Pfam" id="PF01757">
    <property type="entry name" value="Acyl_transf_3"/>
    <property type="match status" value="1"/>
</dbReference>
<name>A0ABX1K2X7_9CELL</name>
<evidence type="ECO:0000256" key="1">
    <source>
        <dbReference type="SAM" id="MobiDB-lite"/>
    </source>
</evidence>
<dbReference type="InterPro" id="IPR050879">
    <property type="entry name" value="Acyltransferase_3"/>
</dbReference>
<dbReference type="RefSeq" id="WP_168680005.1">
    <property type="nucleotide sequence ID" value="NZ_JAAXOY010000499.1"/>
</dbReference>
<feature type="transmembrane region" description="Helical" evidence="2">
    <location>
        <begin position="230"/>
        <end position="248"/>
    </location>
</feature>
<keyword evidence="4" id="KW-0808">Transferase</keyword>
<keyword evidence="2" id="KW-1133">Transmembrane helix</keyword>
<evidence type="ECO:0000256" key="2">
    <source>
        <dbReference type="SAM" id="Phobius"/>
    </source>
</evidence>
<dbReference type="Proteomes" id="UP000777774">
    <property type="component" value="Unassembled WGS sequence"/>
</dbReference>
<keyword evidence="4" id="KW-0012">Acyltransferase</keyword>
<keyword evidence="2" id="KW-0812">Transmembrane</keyword>
<feature type="region of interest" description="Disordered" evidence="1">
    <location>
        <begin position="1"/>
        <end position="45"/>
    </location>
</feature>
<reference evidence="4 5" key="1">
    <citation type="submission" date="2020-04" db="EMBL/GenBank/DDBJ databases">
        <title>MicrobeNet Type strains.</title>
        <authorList>
            <person name="Nicholson A.C."/>
        </authorList>
    </citation>
    <scope>NUCLEOTIDE SEQUENCE [LARGE SCALE GENOMIC DNA]</scope>
    <source>
        <strain evidence="4 5">ATCC BAA-787</strain>
    </source>
</reference>
<feature type="transmembrane region" description="Helical" evidence="2">
    <location>
        <begin position="317"/>
        <end position="337"/>
    </location>
</feature>
<feature type="transmembrane region" description="Helical" evidence="2">
    <location>
        <begin position="257"/>
        <end position="279"/>
    </location>
</feature>
<proteinExistence type="predicted"/>
<comment type="caution">
    <text evidence="4">The sequence shown here is derived from an EMBL/GenBank/DDBJ whole genome shotgun (WGS) entry which is preliminary data.</text>
</comment>
<dbReference type="InterPro" id="IPR002656">
    <property type="entry name" value="Acyl_transf_3_dom"/>
</dbReference>
<protein>
    <submittedName>
        <fullName evidence="4">Acyltransferase</fullName>
    </submittedName>
</protein>
<feature type="transmembrane region" description="Helical" evidence="2">
    <location>
        <begin position="180"/>
        <end position="198"/>
    </location>
</feature>
<dbReference type="GO" id="GO:0016746">
    <property type="term" value="F:acyltransferase activity"/>
    <property type="evidence" value="ECO:0007669"/>
    <property type="project" value="UniProtKB-KW"/>
</dbReference>
<feature type="transmembrane region" description="Helical" evidence="2">
    <location>
        <begin position="291"/>
        <end position="310"/>
    </location>
</feature>
<sequence>MTSAPSVDDRTVAPRTVPRTPAPAAPADRAGTSTAVTGDAPTSPPPPRLMVLDGLRFLAAAAVVAYHLAGRQTSAWGPDQVERLGDVPRWTSYGSLGPELFFVISGFVVLLTAWGRPTVRLVASRLARLYPAYWAGVLLTGGLLLVLWPDGKDVTPAQVLVNLTMVQSALGVPHVDGVSWTLWAELRFYLLIGLLSLVGLTRRRVLAVALVWPWLAQLGLHSGLTGLATALVADYASLFAAGMALYVLHRDGHRPDAWLVVAANTVLAVLLVVPSRAAVLARTTGYAPSELLLGVGVVVCVALVACAVLTPLARARATWCVTLGALTYPVYLVHDYWGLYVVHLTAPHVPTAVALALAVGAALVLAWLVHRCVELPCGPRVRRWSEQALAWVRGVVLDRVNRGPRLVRGLDEVRVPG</sequence>
<feature type="domain" description="Acyltransferase 3" evidence="3">
    <location>
        <begin position="52"/>
        <end position="370"/>
    </location>
</feature>
<feature type="transmembrane region" description="Helical" evidence="2">
    <location>
        <begin position="205"/>
        <end position="224"/>
    </location>
</feature>
<dbReference type="PANTHER" id="PTHR23028:SF53">
    <property type="entry name" value="ACYL_TRANSF_3 DOMAIN-CONTAINING PROTEIN"/>
    <property type="match status" value="1"/>
</dbReference>
<keyword evidence="2" id="KW-0472">Membrane</keyword>
<evidence type="ECO:0000259" key="3">
    <source>
        <dbReference type="Pfam" id="PF01757"/>
    </source>
</evidence>
<feature type="transmembrane region" description="Helical" evidence="2">
    <location>
        <begin position="349"/>
        <end position="370"/>
    </location>
</feature>
<dbReference type="PANTHER" id="PTHR23028">
    <property type="entry name" value="ACETYLTRANSFERASE"/>
    <property type="match status" value="1"/>
</dbReference>
<feature type="transmembrane region" description="Helical" evidence="2">
    <location>
        <begin position="129"/>
        <end position="148"/>
    </location>
</feature>
<dbReference type="EMBL" id="JAAXOY010000499">
    <property type="protein sequence ID" value="NKY40913.1"/>
    <property type="molecule type" value="Genomic_DNA"/>
</dbReference>